<keyword evidence="2" id="KW-0285">Flavoprotein</keyword>
<keyword evidence="4" id="KW-0560">Oxidoreductase</keyword>
<dbReference type="EMBL" id="BAABAF010000003">
    <property type="protein sequence ID" value="GAA3760155.1"/>
    <property type="molecule type" value="Genomic_DNA"/>
</dbReference>
<dbReference type="PRINTS" id="PR00411">
    <property type="entry name" value="PNDRDTASEI"/>
</dbReference>
<feature type="domain" description="Reductase C-terminal" evidence="6">
    <location>
        <begin position="319"/>
        <end position="404"/>
    </location>
</feature>
<dbReference type="RefSeq" id="WP_344781339.1">
    <property type="nucleotide sequence ID" value="NZ_BAABAF010000003.1"/>
</dbReference>
<protein>
    <submittedName>
        <fullName evidence="7">FAD-dependent oxidoreductase</fullName>
    </submittedName>
</protein>
<dbReference type="Proteomes" id="UP001500540">
    <property type="component" value="Unassembled WGS sequence"/>
</dbReference>
<dbReference type="InterPro" id="IPR028202">
    <property type="entry name" value="Reductase_C"/>
</dbReference>
<keyword evidence="3" id="KW-0274">FAD</keyword>
<dbReference type="InterPro" id="IPR023753">
    <property type="entry name" value="FAD/NAD-binding_dom"/>
</dbReference>
<dbReference type="Gene3D" id="3.50.50.60">
    <property type="entry name" value="FAD/NAD(P)-binding domain"/>
    <property type="match status" value="2"/>
</dbReference>
<evidence type="ECO:0000256" key="2">
    <source>
        <dbReference type="ARBA" id="ARBA00022630"/>
    </source>
</evidence>
<evidence type="ECO:0000256" key="4">
    <source>
        <dbReference type="ARBA" id="ARBA00023002"/>
    </source>
</evidence>
<name>A0ABP7GEI2_9MICO</name>
<dbReference type="InterPro" id="IPR036188">
    <property type="entry name" value="FAD/NAD-bd_sf"/>
</dbReference>
<dbReference type="PANTHER" id="PTHR43557">
    <property type="entry name" value="APOPTOSIS-INDUCING FACTOR 1"/>
    <property type="match status" value="1"/>
</dbReference>
<comment type="cofactor">
    <cofactor evidence="1">
        <name>FAD</name>
        <dbReference type="ChEBI" id="CHEBI:57692"/>
    </cofactor>
</comment>
<accession>A0ABP7GEI2</accession>
<dbReference type="SUPFAM" id="SSF51905">
    <property type="entry name" value="FAD/NAD(P)-binding domain"/>
    <property type="match status" value="2"/>
</dbReference>
<keyword evidence="8" id="KW-1185">Reference proteome</keyword>
<proteinExistence type="predicted"/>
<comment type="caution">
    <text evidence="7">The sequence shown here is derived from an EMBL/GenBank/DDBJ whole genome shotgun (WGS) entry which is preliminary data.</text>
</comment>
<dbReference type="InterPro" id="IPR050446">
    <property type="entry name" value="FAD-oxidoreductase/Apoptosis"/>
</dbReference>
<dbReference type="Pfam" id="PF07992">
    <property type="entry name" value="Pyr_redox_2"/>
    <property type="match status" value="1"/>
</dbReference>
<dbReference type="Pfam" id="PF14759">
    <property type="entry name" value="Reductase_C"/>
    <property type="match status" value="1"/>
</dbReference>
<dbReference type="SUPFAM" id="SSF55424">
    <property type="entry name" value="FAD/NAD-linked reductases, dimerisation (C-terminal) domain"/>
    <property type="match status" value="1"/>
</dbReference>
<gene>
    <name evidence="7" type="ORF">GCM10022240_10890</name>
</gene>
<evidence type="ECO:0000313" key="8">
    <source>
        <dbReference type="Proteomes" id="UP001500540"/>
    </source>
</evidence>
<organism evidence="7 8">
    <name type="scientific">Microbacterium kribbense</name>
    <dbReference type="NCBI Taxonomy" id="433645"/>
    <lineage>
        <taxon>Bacteria</taxon>
        <taxon>Bacillati</taxon>
        <taxon>Actinomycetota</taxon>
        <taxon>Actinomycetes</taxon>
        <taxon>Micrococcales</taxon>
        <taxon>Microbacteriaceae</taxon>
        <taxon>Microbacterium</taxon>
    </lineage>
</organism>
<reference evidence="8" key="1">
    <citation type="journal article" date="2019" name="Int. J. Syst. Evol. Microbiol.">
        <title>The Global Catalogue of Microorganisms (GCM) 10K type strain sequencing project: providing services to taxonomists for standard genome sequencing and annotation.</title>
        <authorList>
            <consortium name="The Broad Institute Genomics Platform"/>
            <consortium name="The Broad Institute Genome Sequencing Center for Infectious Disease"/>
            <person name="Wu L."/>
            <person name="Ma J."/>
        </authorList>
    </citation>
    <scope>NUCLEOTIDE SEQUENCE [LARGE SCALE GENOMIC DNA]</scope>
    <source>
        <strain evidence="8">JCM 16950</strain>
    </source>
</reference>
<dbReference type="PRINTS" id="PR00368">
    <property type="entry name" value="FADPNR"/>
</dbReference>
<evidence type="ECO:0000256" key="1">
    <source>
        <dbReference type="ARBA" id="ARBA00001974"/>
    </source>
</evidence>
<dbReference type="PANTHER" id="PTHR43557:SF2">
    <property type="entry name" value="RIESKE DOMAIN-CONTAINING PROTEIN-RELATED"/>
    <property type="match status" value="1"/>
</dbReference>
<dbReference type="InterPro" id="IPR016156">
    <property type="entry name" value="FAD/NAD-linked_Rdtase_dimer_sf"/>
</dbReference>
<sequence length="407" mass="43052">MAGMVIIGGGLAGATAAQTLREQGYQGEVTIIADEPHSPYQRPPLSKGFLKGDEGLDAVILHPDDWYREQNIDVRTSTAATAIDPAAHQVTLSDGSTLAYDKLLLATGSSPRKLPIPGADLPGVYMLRKLDDSEALKEQLSAGGKKLVLIGSGWIGMEVAATAKQLGNDVVVLERDPVPLAIALGDDMGNVFRRMHEQNGIDLRTQVNVTSIAGTDRATGVIADGATVPADLVLIGVGAIPNTKLAEDAGIDVERGILTDASLRTSAPDVFAAGDVANAMHPILGQRMRSEHWANALGAGPVAAKAMLGQDAVHDMIPYFYSDQFDLGMELSGYPPLMRDAQLVIRGDVAGREFIVFWVDGKKVIAGMNVNVWDVNETVQKLVASHADVDLEALANPEVPLDSLVTA</sequence>
<dbReference type="Gene3D" id="3.30.390.30">
    <property type="match status" value="1"/>
</dbReference>
<evidence type="ECO:0000259" key="6">
    <source>
        <dbReference type="Pfam" id="PF14759"/>
    </source>
</evidence>
<feature type="domain" description="FAD/NAD(P)-binding" evidence="5">
    <location>
        <begin position="4"/>
        <end position="300"/>
    </location>
</feature>
<evidence type="ECO:0000256" key="3">
    <source>
        <dbReference type="ARBA" id="ARBA00022827"/>
    </source>
</evidence>
<evidence type="ECO:0000259" key="5">
    <source>
        <dbReference type="Pfam" id="PF07992"/>
    </source>
</evidence>
<evidence type="ECO:0000313" key="7">
    <source>
        <dbReference type="EMBL" id="GAA3760155.1"/>
    </source>
</evidence>